<keyword evidence="2" id="KW-1185">Reference proteome</keyword>
<name>A0AAV9F875_ACOCL</name>
<reference evidence="1" key="2">
    <citation type="submission" date="2023-06" db="EMBL/GenBank/DDBJ databases">
        <authorList>
            <person name="Ma L."/>
            <person name="Liu K.-W."/>
            <person name="Li Z."/>
            <person name="Hsiao Y.-Y."/>
            <person name="Qi Y."/>
            <person name="Fu T."/>
            <person name="Tang G."/>
            <person name="Zhang D."/>
            <person name="Sun W.-H."/>
            <person name="Liu D.-K."/>
            <person name="Li Y."/>
            <person name="Chen G.-Z."/>
            <person name="Liu X.-D."/>
            <person name="Liao X.-Y."/>
            <person name="Jiang Y.-T."/>
            <person name="Yu X."/>
            <person name="Hao Y."/>
            <person name="Huang J."/>
            <person name="Zhao X.-W."/>
            <person name="Ke S."/>
            <person name="Chen Y.-Y."/>
            <person name="Wu W.-L."/>
            <person name="Hsu J.-L."/>
            <person name="Lin Y.-F."/>
            <person name="Huang M.-D."/>
            <person name="Li C.-Y."/>
            <person name="Huang L."/>
            <person name="Wang Z.-W."/>
            <person name="Zhao X."/>
            <person name="Zhong W.-Y."/>
            <person name="Peng D.-H."/>
            <person name="Ahmad S."/>
            <person name="Lan S."/>
            <person name="Zhang J.-S."/>
            <person name="Tsai W.-C."/>
            <person name="Van De Peer Y."/>
            <person name="Liu Z.-J."/>
        </authorList>
    </citation>
    <scope>NUCLEOTIDE SEQUENCE</scope>
    <source>
        <strain evidence="1">CP</strain>
        <tissue evidence="1">Leaves</tissue>
    </source>
</reference>
<evidence type="ECO:0000313" key="2">
    <source>
        <dbReference type="Proteomes" id="UP001180020"/>
    </source>
</evidence>
<dbReference type="EMBL" id="JAUJYO010000003">
    <property type="protein sequence ID" value="KAK1322153.1"/>
    <property type="molecule type" value="Genomic_DNA"/>
</dbReference>
<comment type="caution">
    <text evidence="1">The sequence shown here is derived from an EMBL/GenBank/DDBJ whole genome shotgun (WGS) entry which is preliminary data.</text>
</comment>
<protein>
    <submittedName>
        <fullName evidence="1">Uncharacterized protein</fullName>
    </submittedName>
</protein>
<evidence type="ECO:0000313" key="1">
    <source>
        <dbReference type="EMBL" id="KAK1322153.1"/>
    </source>
</evidence>
<sequence>MLRCFYTFHAKSATCGRVRGPLRPVASCEDSTLPEEGSTCHVTWSGALDTTCMVRRGAACMVRRGG</sequence>
<proteinExistence type="predicted"/>
<gene>
    <name evidence="1" type="ORF">QJS10_CPA03g00271</name>
</gene>
<dbReference type="Proteomes" id="UP001180020">
    <property type="component" value="Unassembled WGS sequence"/>
</dbReference>
<accession>A0AAV9F875</accession>
<dbReference type="AlphaFoldDB" id="A0AAV9F875"/>
<reference evidence="1" key="1">
    <citation type="journal article" date="2023" name="Nat. Commun.">
        <title>Diploid and tetraploid genomes of Acorus and the evolution of monocots.</title>
        <authorList>
            <person name="Ma L."/>
            <person name="Liu K.W."/>
            <person name="Li Z."/>
            <person name="Hsiao Y.Y."/>
            <person name="Qi Y."/>
            <person name="Fu T."/>
            <person name="Tang G.D."/>
            <person name="Zhang D."/>
            <person name="Sun W.H."/>
            <person name="Liu D.K."/>
            <person name="Li Y."/>
            <person name="Chen G.Z."/>
            <person name="Liu X.D."/>
            <person name="Liao X.Y."/>
            <person name="Jiang Y.T."/>
            <person name="Yu X."/>
            <person name="Hao Y."/>
            <person name="Huang J."/>
            <person name="Zhao X.W."/>
            <person name="Ke S."/>
            <person name="Chen Y.Y."/>
            <person name="Wu W.L."/>
            <person name="Hsu J.L."/>
            <person name="Lin Y.F."/>
            <person name="Huang M.D."/>
            <person name="Li C.Y."/>
            <person name="Huang L."/>
            <person name="Wang Z.W."/>
            <person name="Zhao X."/>
            <person name="Zhong W.Y."/>
            <person name="Peng D.H."/>
            <person name="Ahmad S."/>
            <person name="Lan S."/>
            <person name="Zhang J.S."/>
            <person name="Tsai W.C."/>
            <person name="Van de Peer Y."/>
            <person name="Liu Z.J."/>
        </authorList>
    </citation>
    <scope>NUCLEOTIDE SEQUENCE</scope>
    <source>
        <strain evidence="1">CP</strain>
    </source>
</reference>
<organism evidence="1 2">
    <name type="scientific">Acorus calamus</name>
    <name type="common">Sweet flag</name>
    <dbReference type="NCBI Taxonomy" id="4465"/>
    <lineage>
        <taxon>Eukaryota</taxon>
        <taxon>Viridiplantae</taxon>
        <taxon>Streptophyta</taxon>
        <taxon>Embryophyta</taxon>
        <taxon>Tracheophyta</taxon>
        <taxon>Spermatophyta</taxon>
        <taxon>Magnoliopsida</taxon>
        <taxon>Liliopsida</taxon>
        <taxon>Acoraceae</taxon>
        <taxon>Acorus</taxon>
    </lineage>
</organism>